<sequence>MNLILCPKPFIISRQTISMFFKVFFENLIKLTENMLEIIIATPPPLLFLLCRKIE</sequence>
<name>A0ACB0XWP7_MELEN</name>
<evidence type="ECO:0000313" key="2">
    <source>
        <dbReference type="Proteomes" id="UP001497535"/>
    </source>
</evidence>
<accession>A0ACB0XWP7</accession>
<gene>
    <name evidence="1" type="ORF">MENTE1834_LOCUS4583</name>
</gene>
<proteinExistence type="predicted"/>
<reference evidence="1" key="1">
    <citation type="submission" date="2023-11" db="EMBL/GenBank/DDBJ databases">
        <authorList>
            <person name="Poullet M."/>
        </authorList>
    </citation>
    <scope>NUCLEOTIDE SEQUENCE</scope>
    <source>
        <strain evidence="1">E1834</strain>
    </source>
</reference>
<evidence type="ECO:0000313" key="1">
    <source>
        <dbReference type="EMBL" id="CAK5020936.1"/>
    </source>
</evidence>
<comment type="caution">
    <text evidence="1">The sequence shown here is derived from an EMBL/GenBank/DDBJ whole genome shotgun (WGS) entry which is preliminary data.</text>
</comment>
<organism evidence="1 2">
    <name type="scientific">Meloidogyne enterolobii</name>
    <name type="common">Root-knot nematode worm</name>
    <name type="synonym">Meloidogyne mayaguensis</name>
    <dbReference type="NCBI Taxonomy" id="390850"/>
    <lineage>
        <taxon>Eukaryota</taxon>
        <taxon>Metazoa</taxon>
        <taxon>Ecdysozoa</taxon>
        <taxon>Nematoda</taxon>
        <taxon>Chromadorea</taxon>
        <taxon>Rhabditida</taxon>
        <taxon>Tylenchina</taxon>
        <taxon>Tylenchomorpha</taxon>
        <taxon>Tylenchoidea</taxon>
        <taxon>Meloidogynidae</taxon>
        <taxon>Meloidogyninae</taxon>
        <taxon>Meloidogyne</taxon>
    </lineage>
</organism>
<protein>
    <submittedName>
        <fullName evidence="1">Uncharacterized protein</fullName>
    </submittedName>
</protein>
<keyword evidence="2" id="KW-1185">Reference proteome</keyword>
<dbReference type="EMBL" id="CAVMJV010000003">
    <property type="protein sequence ID" value="CAK5020936.1"/>
    <property type="molecule type" value="Genomic_DNA"/>
</dbReference>
<dbReference type="Proteomes" id="UP001497535">
    <property type="component" value="Unassembled WGS sequence"/>
</dbReference>